<name>A0A518DU10_9BACT</name>
<dbReference type="PANTHER" id="PTHR30027:SF3">
    <property type="entry name" value="16S RRNA (URACIL(1498)-N(3))-METHYLTRANSFERASE"/>
    <property type="match status" value="1"/>
</dbReference>
<evidence type="ECO:0000256" key="1">
    <source>
        <dbReference type="ARBA" id="ARBA00004496"/>
    </source>
</evidence>
<dbReference type="KEGG" id="lcre:Pla8534_31380"/>
<evidence type="ECO:0000259" key="12">
    <source>
        <dbReference type="Pfam" id="PF20260"/>
    </source>
</evidence>
<keyword evidence="14" id="KW-1185">Reference proteome</keyword>
<accession>A0A518DU10</accession>
<evidence type="ECO:0000256" key="5">
    <source>
        <dbReference type="ARBA" id="ARBA00022603"/>
    </source>
</evidence>
<keyword evidence="6 10" id="KW-0808">Transferase</keyword>
<dbReference type="SUPFAM" id="SSF75217">
    <property type="entry name" value="alpha/beta knot"/>
    <property type="match status" value="1"/>
</dbReference>
<dbReference type="GO" id="GO:0070475">
    <property type="term" value="P:rRNA base methylation"/>
    <property type="evidence" value="ECO:0007669"/>
    <property type="project" value="TreeGrafter"/>
</dbReference>
<dbReference type="PANTHER" id="PTHR30027">
    <property type="entry name" value="RIBOSOMAL RNA SMALL SUBUNIT METHYLTRANSFERASE E"/>
    <property type="match status" value="1"/>
</dbReference>
<dbReference type="InterPro" id="IPR029026">
    <property type="entry name" value="tRNA_m1G_MTases_N"/>
</dbReference>
<evidence type="ECO:0000259" key="11">
    <source>
        <dbReference type="Pfam" id="PF04452"/>
    </source>
</evidence>
<evidence type="ECO:0000313" key="14">
    <source>
        <dbReference type="Proteomes" id="UP000317648"/>
    </source>
</evidence>
<evidence type="ECO:0000256" key="7">
    <source>
        <dbReference type="ARBA" id="ARBA00022691"/>
    </source>
</evidence>
<organism evidence="13 14">
    <name type="scientific">Lignipirellula cremea</name>
    <dbReference type="NCBI Taxonomy" id="2528010"/>
    <lineage>
        <taxon>Bacteria</taxon>
        <taxon>Pseudomonadati</taxon>
        <taxon>Planctomycetota</taxon>
        <taxon>Planctomycetia</taxon>
        <taxon>Pirellulales</taxon>
        <taxon>Pirellulaceae</taxon>
        <taxon>Lignipirellula</taxon>
    </lineage>
</organism>
<feature type="domain" description="Ribosomal RNA small subunit methyltransferase E PUA-like" evidence="12">
    <location>
        <begin position="22"/>
        <end position="65"/>
    </location>
</feature>
<protein>
    <recommendedName>
        <fullName evidence="10">Ribosomal RNA small subunit methyltransferase E</fullName>
        <ecNumber evidence="10">2.1.1.193</ecNumber>
    </recommendedName>
</protein>
<dbReference type="AlphaFoldDB" id="A0A518DU10"/>
<evidence type="ECO:0000256" key="9">
    <source>
        <dbReference type="ARBA" id="ARBA00047944"/>
    </source>
</evidence>
<sequence>MSQRFFSETPVAGPAIELGPLEAQHLTRVMRAKVGDPLIVFDNSGAEFAAEVASIRRSAVEVRILERREIDRESPCRITIAAALPKGDRQKTMVEKLVELGVSTLVPLETTRQVARLSDNVLDRLRRTVIEASKQCGRNRLMEITEGATLPDWVQAADPQAARWLAHPGGQPLYSLATAASPAAGVCCAIGPEGGFTDEEVALAEAAGWRWISLGPRILRVETAAMALAAVLGAAAQVDAGNGP</sequence>
<dbReference type="InterPro" id="IPR015947">
    <property type="entry name" value="PUA-like_sf"/>
</dbReference>
<dbReference type="RefSeq" id="WP_145054078.1">
    <property type="nucleotide sequence ID" value="NZ_CP036433.1"/>
</dbReference>
<proteinExistence type="inferred from homology"/>
<comment type="function">
    <text evidence="8 10">Specifically methylates the N3 position of the uracil ring of uridine 1498 (m3U1498) in 16S rRNA. Acts on the fully assembled 30S ribosomal subunit.</text>
</comment>
<dbReference type="NCBIfam" id="TIGR00046">
    <property type="entry name" value="RsmE family RNA methyltransferase"/>
    <property type="match status" value="1"/>
</dbReference>
<keyword evidence="7 10" id="KW-0949">S-adenosyl-L-methionine</keyword>
<evidence type="ECO:0000256" key="8">
    <source>
        <dbReference type="ARBA" id="ARBA00025699"/>
    </source>
</evidence>
<feature type="domain" description="Ribosomal RNA small subunit methyltransferase E methyltransferase" evidence="11">
    <location>
        <begin position="73"/>
        <end position="232"/>
    </location>
</feature>
<reference evidence="13 14" key="1">
    <citation type="submission" date="2019-02" db="EMBL/GenBank/DDBJ databases">
        <title>Deep-cultivation of Planctomycetes and their phenomic and genomic characterization uncovers novel biology.</title>
        <authorList>
            <person name="Wiegand S."/>
            <person name="Jogler M."/>
            <person name="Boedeker C."/>
            <person name="Pinto D."/>
            <person name="Vollmers J."/>
            <person name="Rivas-Marin E."/>
            <person name="Kohn T."/>
            <person name="Peeters S.H."/>
            <person name="Heuer A."/>
            <person name="Rast P."/>
            <person name="Oberbeckmann S."/>
            <person name="Bunk B."/>
            <person name="Jeske O."/>
            <person name="Meyerdierks A."/>
            <person name="Storesund J.E."/>
            <person name="Kallscheuer N."/>
            <person name="Luecker S."/>
            <person name="Lage O.M."/>
            <person name="Pohl T."/>
            <person name="Merkel B.J."/>
            <person name="Hornburger P."/>
            <person name="Mueller R.-W."/>
            <person name="Bruemmer F."/>
            <person name="Labrenz M."/>
            <person name="Spormann A.M."/>
            <person name="Op den Camp H."/>
            <person name="Overmann J."/>
            <person name="Amann R."/>
            <person name="Jetten M.S.M."/>
            <person name="Mascher T."/>
            <person name="Medema M.H."/>
            <person name="Devos D.P."/>
            <person name="Kaster A.-K."/>
            <person name="Ovreas L."/>
            <person name="Rohde M."/>
            <person name="Galperin M.Y."/>
            <person name="Jogler C."/>
        </authorList>
    </citation>
    <scope>NUCLEOTIDE SEQUENCE [LARGE SCALE GENOMIC DNA]</scope>
    <source>
        <strain evidence="13 14">Pla85_3_4</strain>
    </source>
</reference>
<keyword evidence="4 10" id="KW-0698">rRNA processing</keyword>
<evidence type="ECO:0000256" key="10">
    <source>
        <dbReference type="PIRNR" id="PIRNR015601"/>
    </source>
</evidence>
<dbReference type="InterPro" id="IPR046886">
    <property type="entry name" value="RsmE_MTase_dom"/>
</dbReference>
<dbReference type="EMBL" id="CP036433">
    <property type="protein sequence ID" value="QDU95323.1"/>
    <property type="molecule type" value="Genomic_DNA"/>
</dbReference>
<dbReference type="InterPro" id="IPR046887">
    <property type="entry name" value="RsmE_PUA-like"/>
</dbReference>
<dbReference type="SUPFAM" id="SSF88697">
    <property type="entry name" value="PUA domain-like"/>
    <property type="match status" value="1"/>
</dbReference>
<evidence type="ECO:0000256" key="6">
    <source>
        <dbReference type="ARBA" id="ARBA00022679"/>
    </source>
</evidence>
<dbReference type="CDD" id="cd18084">
    <property type="entry name" value="RsmE-like"/>
    <property type="match status" value="1"/>
</dbReference>
<dbReference type="GO" id="GO:0005737">
    <property type="term" value="C:cytoplasm"/>
    <property type="evidence" value="ECO:0007669"/>
    <property type="project" value="UniProtKB-SubCell"/>
</dbReference>
<evidence type="ECO:0000256" key="2">
    <source>
        <dbReference type="ARBA" id="ARBA00005528"/>
    </source>
</evidence>
<dbReference type="InterPro" id="IPR029028">
    <property type="entry name" value="Alpha/beta_knot_MTases"/>
</dbReference>
<comment type="subcellular location">
    <subcellularLocation>
        <location evidence="1 10">Cytoplasm</location>
    </subcellularLocation>
</comment>
<evidence type="ECO:0000256" key="3">
    <source>
        <dbReference type="ARBA" id="ARBA00022490"/>
    </source>
</evidence>
<dbReference type="OrthoDB" id="9815641at2"/>
<dbReference type="Pfam" id="PF20260">
    <property type="entry name" value="PUA_4"/>
    <property type="match status" value="1"/>
</dbReference>
<gene>
    <name evidence="13" type="primary">rsmE</name>
    <name evidence="13" type="ORF">Pla8534_31380</name>
</gene>
<dbReference type="Proteomes" id="UP000317648">
    <property type="component" value="Chromosome"/>
</dbReference>
<dbReference type="Pfam" id="PF04452">
    <property type="entry name" value="Methyltrans_RNA"/>
    <property type="match status" value="1"/>
</dbReference>
<dbReference type="GO" id="GO:0070042">
    <property type="term" value="F:rRNA (uridine-N3-)-methyltransferase activity"/>
    <property type="evidence" value="ECO:0007669"/>
    <property type="project" value="TreeGrafter"/>
</dbReference>
<comment type="catalytic activity">
    <reaction evidence="9 10">
        <text>uridine(1498) in 16S rRNA + S-adenosyl-L-methionine = N(3)-methyluridine(1498) in 16S rRNA + S-adenosyl-L-homocysteine + H(+)</text>
        <dbReference type="Rhea" id="RHEA:42920"/>
        <dbReference type="Rhea" id="RHEA-COMP:10283"/>
        <dbReference type="Rhea" id="RHEA-COMP:10284"/>
        <dbReference type="ChEBI" id="CHEBI:15378"/>
        <dbReference type="ChEBI" id="CHEBI:57856"/>
        <dbReference type="ChEBI" id="CHEBI:59789"/>
        <dbReference type="ChEBI" id="CHEBI:65315"/>
        <dbReference type="ChEBI" id="CHEBI:74502"/>
        <dbReference type="EC" id="2.1.1.193"/>
    </reaction>
</comment>
<dbReference type="InterPro" id="IPR006700">
    <property type="entry name" value="RsmE"/>
</dbReference>
<dbReference type="PIRSF" id="PIRSF015601">
    <property type="entry name" value="MTase_slr0722"/>
    <property type="match status" value="1"/>
</dbReference>
<dbReference type="Gene3D" id="3.40.1280.10">
    <property type="match status" value="1"/>
</dbReference>
<keyword evidence="3 10" id="KW-0963">Cytoplasm</keyword>
<dbReference type="EC" id="2.1.1.193" evidence="10"/>
<comment type="similarity">
    <text evidence="2 10">Belongs to the RNA methyltransferase RsmE family.</text>
</comment>
<evidence type="ECO:0000256" key="4">
    <source>
        <dbReference type="ARBA" id="ARBA00022552"/>
    </source>
</evidence>
<dbReference type="NCBIfam" id="NF008692">
    <property type="entry name" value="PRK11713.1-5"/>
    <property type="match status" value="1"/>
</dbReference>
<keyword evidence="5 10" id="KW-0489">Methyltransferase</keyword>
<evidence type="ECO:0000313" key="13">
    <source>
        <dbReference type="EMBL" id="QDU95323.1"/>
    </source>
</evidence>